<organism evidence="5 6">
    <name type="scientific">Alsobacter metallidurans</name>
    <dbReference type="NCBI Taxonomy" id="340221"/>
    <lineage>
        <taxon>Bacteria</taxon>
        <taxon>Pseudomonadati</taxon>
        <taxon>Pseudomonadota</taxon>
        <taxon>Alphaproteobacteria</taxon>
        <taxon>Hyphomicrobiales</taxon>
        <taxon>Alsobacteraceae</taxon>
        <taxon>Alsobacter</taxon>
    </lineage>
</organism>
<dbReference type="SFLD" id="SFLDG00358">
    <property type="entry name" value="Main_(cytGST)"/>
    <property type="match status" value="1"/>
</dbReference>
<reference evidence="5" key="2">
    <citation type="submission" date="2020-09" db="EMBL/GenBank/DDBJ databases">
        <authorList>
            <person name="Sun Q."/>
            <person name="Zhou Y."/>
        </authorList>
    </citation>
    <scope>NUCLEOTIDE SEQUENCE</scope>
    <source>
        <strain evidence="5">CGMCC 1.12214</strain>
    </source>
</reference>
<dbReference type="Proteomes" id="UP000603912">
    <property type="component" value="Unassembled WGS sequence"/>
</dbReference>
<dbReference type="CDD" id="cd03047">
    <property type="entry name" value="GST_N_2"/>
    <property type="match status" value="1"/>
</dbReference>
<feature type="domain" description="GST N-terminal" evidence="3">
    <location>
        <begin position="1"/>
        <end position="81"/>
    </location>
</feature>
<dbReference type="SFLD" id="SFLDG01150">
    <property type="entry name" value="Main.1:_Beta-like"/>
    <property type="match status" value="1"/>
</dbReference>
<dbReference type="InterPro" id="IPR036249">
    <property type="entry name" value="Thioredoxin-like_sf"/>
</dbReference>
<dbReference type="PROSITE" id="PS50405">
    <property type="entry name" value="GST_CTER"/>
    <property type="match status" value="1"/>
</dbReference>
<comment type="similarity">
    <text evidence="1">Belongs to the GST superfamily.</text>
</comment>
<proteinExistence type="inferred from homology"/>
<dbReference type="Gene3D" id="3.40.30.10">
    <property type="entry name" value="Glutaredoxin"/>
    <property type="match status" value="1"/>
</dbReference>
<evidence type="ECO:0000256" key="2">
    <source>
        <dbReference type="ARBA" id="ARBA00022679"/>
    </source>
</evidence>
<dbReference type="InterPro" id="IPR010987">
    <property type="entry name" value="Glutathione-S-Trfase_C-like"/>
</dbReference>
<dbReference type="SUPFAM" id="SSF52833">
    <property type="entry name" value="Thioredoxin-like"/>
    <property type="match status" value="1"/>
</dbReference>
<evidence type="ECO:0000259" key="4">
    <source>
        <dbReference type="PROSITE" id="PS50405"/>
    </source>
</evidence>
<dbReference type="Gene3D" id="1.20.1050.10">
    <property type="match status" value="1"/>
</dbReference>
<accession>A0A917MKQ8</accession>
<dbReference type="AlphaFoldDB" id="A0A917MKQ8"/>
<dbReference type="Pfam" id="PF13410">
    <property type="entry name" value="GST_C_2"/>
    <property type="match status" value="1"/>
</dbReference>
<keyword evidence="2" id="KW-0808">Transferase</keyword>
<dbReference type="CDD" id="cd03180">
    <property type="entry name" value="GST_C_2"/>
    <property type="match status" value="1"/>
</dbReference>
<reference evidence="5" key="1">
    <citation type="journal article" date="2014" name="Int. J. Syst. Evol. Microbiol.">
        <title>Complete genome sequence of Corynebacterium casei LMG S-19264T (=DSM 44701T), isolated from a smear-ripened cheese.</title>
        <authorList>
            <consortium name="US DOE Joint Genome Institute (JGI-PGF)"/>
            <person name="Walter F."/>
            <person name="Albersmeier A."/>
            <person name="Kalinowski J."/>
            <person name="Ruckert C."/>
        </authorList>
    </citation>
    <scope>NUCLEOTIDE SEQUENCE</scope>
    <source>
        <strain evidence="5">CGMCC 1.12214</strain>
    </source>
</reference>
<dbReference type="InterPro" id="IPR040079">
    <property type="entry name" value="Glutathione_S-Trfase"/>
</dbReference>
<dbReference type="InterPro" id="IPR036282">
    <property type="entry name" value="Glutathione-S-Trfase_C_sf"/>
</dbReference>
<dbReference type="Pfam" id="PF13417">
    <property type="entry name" value="GST_N_3"/>
    <property type="match status" value="1"/>
</dbReference>
<dbReference type="RefSeq" id="WP_188518732.1">
    <property type="nucleotide sequence ID" value="NZ_BMES01000002.1"/>
</dbReference>
<dbReference type="GO" id="GO:0016740">
    <property type="term" value="F:transferase activity"/>
    <property type="evidence" value="ECO:0007669"/>
    <property type="project" value="UniProtKB-KW"/>
</dbReference>
<dbReference type="PANTHER" id="PTHR44051">
    <property type="entry name" value="GLUTATHIONE S-TRANSFERASE-RELATED"/>
    <property type="match status" value="1"/>
</dbReference>
<comment type="caution">
    <text evidence="5">The sequence shown here is derived from an EMBL/GenBank/DDBJ whole genome shotgun (WGS) entry which is preliminary data.</text>
</comment>
<dbReference type="PROSITE" id="PS50404">
    <property type="entry name" value="GST_NTER"/>
    <property type="match status" value="1"/>
</dbReference>
<dbReference type="FunFam" id="3.40.30.10:FF:000039">
    <property type="entry name" value="Glutathione S-transferase domain"/>
    <property type="match status" value="1"/>
</dbReference>
<evidence type="ECO:0000313" key="6">
    <source>
        <dbReference type="Proteomes" id="UP000603912"/>
    </source>
</evidence>
<evidence type="ECO:0000313" key="5">
    <source>
        <dbReference type="EMBL" id="GGH25205.1"/>
    </source>
</evidence>
<dbReference type="EMBL" id="BMES01000002">
    <property type="protein sequence ID" value="GGH25205.1"/>
    <property type="molecule type" value="Genomic_DNA"/>
</dbReference>
<name>A0A917MKQ8_9HYPH</name>
<gene>
    <name evidence="5" type="ORF">GCM10007036_32170</name>
</gene>
<evidence type="ECO:0000256" key="1">
    <source>
        <dbReference type="ARBA" id="ARBA00007409"/>
    </source>
</evidence>
<sequence>MLVIWGRLSSVNVQKVVFAADALGLVYQRNEAGGVHGVVDTPGYRAMNPNGLVPTLQDDDTVLWESNAIVRYLAAKHGAGTLWPVDPVARARADRWMDWQQTTLNPAVGPAFVNLVRTAPEKRDMAAVEASRVKTNSVTKVLDAHLGEHAFLAGDSFTMAECVVGPQLHRWLNMPIERENRPNLEAWYNRLTENPASRTAFPRPIT</sequence>
<dbReference type="InterPro" id="IPR004045">
    <property type="entry name" value="Glutathione_S-Trfase_N"/>
</dbReference>
<dbReference type="SUPFAM" id="SSF47616">
    <property type="entry name" value="GST C-terminal domain-like"/>
    <property type="match status" value="1"/>
</dbReference>
<dbReference type="PANTHER" id="PTHR44051:SF19">
    <property type="entry name" value="DISULFIDE-BOND OXIDOREDUCTASE YFCG"/>
    <property type="match status" value="1"/>
</dbReference>
<feature type="domain" description="GST C-terminal" evidence="4">
    <location>
        <begin position="86"/>
        <end position="206"/>
    </location>
</feature>
<keyword evidence="6" id="KW-1185">Reference proteome</keyword>
<protein>
    <submittedName>
        <fullName evidence="5">Glutathione S-transferase</fullName>
    </submittedName>
</protein>
<dbReference type="SFLD" id="SFLDS00019">
    <property type="entry name" value="Glutathione_Transferase_(cytos"/>
    <property type="match status" value="1"/>
</dbReference>
<evidence type="ECO:0000259" key="3">
    <source>
        <dbReference type="PROSITE" id="PS50404"/>
    </source>
</evidence>